<dbReference type="EMBL" id="JPKZ01000764">
    <property type="protein sequence ID" value="KHN85477.1"/>
    <property type="molecule type" value="Genomic_DNA"/>
</dbReference>
<name>A0A0B2VVU5_TOXCA</name>
<dbReference type="Proteomes" id="UP000031036">
    <property type="component" value="Unassembled WGS sequence"/>
</dbReference>
<dbReference type="PANTHER" id="PTHR39069:SF1">
    <property type="entry name" value="ECDYSONE-INDUCIBLE GENE E1, ISOFORM A"/>
    <property type="match status" value="1"/>
</dbReference>
<dbReference type="OMA" id="PHYAEAN"/>
<sequence length="471" mass="50779">MIVLIWVAVICPLAAPAFTPCNGKSQLGGSCDTNLDCEHKGSVCLRGRCRCHPHYIELVDEKGRNPRCKRCKSQLGGSCDTNLDCEHKGSVCLRGRCRCHPHYIELVDEKGRNPRCKRLPATIGEPCTSKCREPLFCRGGRCQCVQRGTTTLINGECVSIPATIGEPCTSKCREPLFCRGGRCQCVQRGTTTLINGECVSMSRVGDRCTRHYDCTAPFSACLNSQCVCISGTIQQGSRCVASANCPLGGVPGNVCIRKATQNMVENFVEGADDCPSGQVCVAAGDSPVGHCCPVVCPLATHPDTSYSCDLNATAKCPSDTHFCHRLSDGGFSQAICCRRPCNALAPDALFVNGACMARGQLNSQCTTNEQCGGGESMQCNRVGQCECLSGFHPLVDSVTNPLRNPSQSCTRDCDSDSLSRDTSCLKPVPLEAHCFVQKQCPPNSGCYRLDACRVRLQIMISRKGGRKLDHQ</sequence>
<proteinExistence type="predicted"/>
<dbReference type="STRING" id="6265.A0A0B2VVU5"/>
<feature type="signal peptide" evidence="1">
    <location>
        <begin position="1"/>
        <end position="16"/>
    </location>
</feature>
<feature type="domain" description="EB" evidence="2">
    <location>
        <begin position="67"/>
        <end position="105"/>
    </location>
</feature>
<dbReference type="PANTHER" id="PTHR39069">
    <property type="entry name" value="ECDYSONE-INDUCIBLE GENE E1, ISOFORM A"/>
    <property type="match status" value="1"/>
</dbReference>
<keyword evidence="1" id="KW-0732">Signal</keyword>
<evidence type="ECO:0000256" key="1">
    <source>
        <dbReference type="SAM" id="SignalP"/>
    </source>
</evidence>
<dbReference type="AlphaFoldDB" id="A0A0B2VVU5"/>
<feature type="chain" id="PRO_5002080420" description="EB domain-containing protein" evidence="1">
    <location>
        <begin position="17"/>
        <end position="471"/>
    </location>
</feature>
<dbReference type="InterPro" id="IPR006150">
    <property type="entry name" value="Cys_repeat_1"/>
</dbReference>
<evidence type="ECO:0000259" key="2">
    <source>
        <dbReference type="Pfam" id="PF01683"/>
    </source>
</evidence>
<feature type="domain" description="EB" evidence="2">
    <location>
        <begin position="191"/>
        <end position="239"/>
    </location>
</feature>
<comment type="caution">
    <text evidence="3">The sequence shown here is derived from an EMBL/GenBank/DDBJ whole genome shotgun (WGS) entry which is preliminary data.</text>
</comment>
<feature type="domain" description="EB" evidence="2">
    <location>
        <begin position="21"/>
        <end position="57"/>
    </location>
</feature>
<evidence type="ECO:0000313" key="3">
    <source>
        <dbReference type="EMBL" id="KHN85477.1"/>
    </source>
</evidence>
<keyword evidence="4" id="KW-1185">Reference proteome</keyword>
<dbReference type="OrthoDB" id="5912069at2759"/>
<feature type="domain" description="EB" evidence="2">
    <location>
        <begin position="349"/>
        <end position="393"/>
    </location>
</feature>
<gene>
    <name evidence="3" type="ORF">Tcan_10630</name>
</gene>
<dbReference type="InterPro" id="IPR006149">
    <property type="entry name" value="EB_dom"/>
</dbReference>
<dbReference type="Pfam" id="PF01683">
    <property type="entry name" value="EB"/>
    <property type="match status" value="4"/>
</dbReference>
<dbReference type="SMART" id="SM00289">
    <property type="entry name" value="WR1"/>
    <property type="match status" value="2"/>
</dbReference>
<accession>A0A0B2VVU5</accession>
<organism evidence="3 4">
    <name type="scientific">Toxocara canis</name>
    <name type="common">Canine roundworm</name>
    <dbReference type="NCBI Taxonomy" id="6265"/>
    <lineage>
        <taxon>Eukaryota</taxon>
        <taxon>Metazoa</taxon>
        <taxon>Ecdysozoa</taxon>
        <taxon>Nematoda</taxon>
        <taxon>Chromadorea</taxon>
        <taxon>Rhabditida</taxon>
        <taxon>Spirurina</taxon>
        <taxon>Ascaridomorpha</taxon>
        <taxon>Ascaridoidea</taxon>
        <taxon>Toxocaridae</taxon>
        <taxon>Toxocara</taxon>
    </lineage>
</organism>
<reference evidence="3 4" key="1">
    <citation type="submission" date="2014-11" db="EMBL/GenBank/DDBJ databases">
        <title>Genetic blueprint of the zoonotic pathogen Toxocara canis.</title>
        <authorList>
            <person name="Zhu X.-Q."/>
            <person name="Korhonen P.K."/>
            <person name="Cai H."/>
            <person name="Young N.D."/>
            <person name="Nejsum P."/>
            <person name="von Samson-Himmelstjerna G."/>
            <person name="Boag P.R."/>
            <person name="Tan P."/>
            <person name="Li Q."/>
            <person name="Min J."/>
            <person name="Yang Y."/>
            <person name="Wang X."/>
            <person name="Fang X."/>
            <person name="Hall R.S."/>
            <person name="Hofmann A."/>
            <person name="Sternberg P.W."/>
            <person name="Jex A.R."/>
            <person name="Gasser R.B."/>
        </authorList>
    </citation>
    <scope>NUCLEOTIDE SEQUENCE [LARGE SCALE GENOMIC DNA]</scope>
    <source>
        <strain evidence="3">PN_DK_2014</strain>
    </source>
</reference>
<evidence type="ECO:0000313" key="4">
    <source>
        <dbReference type="Proteomes" id="UP000031036"/>
    </source>
</evidence>
<protein>
    <recommendedName>
        <fullName evidence="2">EB domain-containing protein</fullName>
    </recommendedName>
</protein>